<comment type="caution">
    <text evidence="3">The sequence shown here is derived from an EMBL/GenBank/DDBJ whole genome shotgun (WGS) entry which is preliminary data.</text>
</comment>
<protein>
    <recommendedName>
        <fullName evidence="5">GGDEF domain-containing protein</fullName>
    </recommendedName>
</protein>
<proteinExistence type="predicted"/>
<reference evidence="3 4" key="1">
    <citation type="submission" date="2024-01" db="EMBL/GenBank/DDBJ databases">
        <title>the genome sequence of strain Microbacterium schleiferi NBRC 15075.</title>
        <authorList>
            <person name="Ding Y."/>
            <person name="Zhang G."/>
        </authorList>
    </citation>
    <scope>NUCLEOTIDE SEQUENCE [LARGE SCALE GENOMIC DNA]</scope>
    <source>
        <strain evidence="3 4">NBRC 15075</strain>
    </source>
</reference>
<dbReference type="EMBL" id="JAZHOV010000003">
    <property type="protein sequence ID" value="MEF2254735.1"/>
    <property type="molecule type" value="Genomic_DNA"/>
</dbReference>
<dbReference type="RefSeq" id="WP_292734707.1">
    <property type="nucleotide sequence ID" value="NZ_BAAAUO010000002.1"/>
</dbReference>
<gene>
    <name evidence="3" type="ORF">V2V91_06225</name>
</gene>
<organism evidence="3 4">
    <name type="scientific">Microbacterium schleiferi</name>
    <dbReference type="NCBI Taxonomy" id="69362"/>
    <lineage>
        <taxon>Bacteria</taxon>
        <taxon>Bacillati</taxon>
        <taxon>Actinomycetota</taxon>
        <taxon>Actinomycetes</taxon>
        <taxon>Micrococcales</taxon>
        <taxon>Microbacteriaceae</taxon>
        <taxon>Microbacterium</taxon>
    </lineage>
</organism>
<dbReference type="Gene3D" id="3.30.70.270">
    <property type="match status" value="1"/>
</dbReference>
<feature type="transmembrane region" description="Helical" evidence="2">
    <location>
        <begin position="6"/>
        <end position="24"/>
    </location>
</feature>
<feature type="transmembrane region" description="Helical" evidence="2">
    <location>
        <begin position="185"/>
        <end position="209"/>
    </location>
</feature>
<dbReference type="InterPro" id="IPR043128">
    <property type="entry name" value="Rev_trsase/Diguanyl_cyclase"/>
</dbReference>
<dbReference type="SUPFAM" id="SSF55073">
    <property type="entry name" value="Nucleotide cyclase"/>
    <property type="match status" value="1"/>
</dbReference>
<accession>A0ABU7V527</accession>
<keyword evidence="2" id="KW-0472">Membrane</keyword>
<feature type="transmembrane region" description="Helical" evidence="2">
    <location>
        <begin position="93"/>
        <end position="111"/>
    </location>
</feature>
<feature type="transmembrane region" description="Helical" evidence="2">
    <location>
        <begin position="123"/>
        <end position="141"/>
    </location>
</feature>
<keyword evidence="2" id="KW-1133">Transmembrane helix</keyword>
<feature type="region of interest" description="Disordered" evidence="1">
    <location>
        <begin position="382"/>
        <end position="406"/>
    </location>
</feature>
<feature type="transmembrane region" description="Helical" evidence="2">
    <location>
        <begin position="62"/>
        <end position="81"/>
    </location>
</feature>
<evidence type="ECO:0000256" key="1">
    <source>
        <dbReference type="SAM" id="MobiDB-lite"/>
    </source>
</evidence>
<feature type="transmembrane region" description="Helical" evidence="2">
    <location>
        <begin position="36"/>
        <end position="56"/>
    </location>
</feature>
<sequence length="406" mass="42368">MTLDLYSVSVMTAAVVLIVGIIYISETLIRRDEVSGRHWSIAFLAGILTTIAYAIWAAGGGWIAVAAGNAAFVAATGFIWIGCRSYNGHRIGWAYGTVGVGMAVAFIAVVVEGPQGGDWAGVVWMYAALAVLASFGVWETARGRLAQTRTTIALAIVLVIEALYTAARALVFLLRGPDDPVFQAWFSTVPASFVTITLVITAAIVTSILRAGRAGMRGYTNLVAVDGSDRILTEPQFRATVTDVLERAEEKGIGVGVIAMRIDDLPFIAKAFGNEVGRHVAVAARDAVRRTVEPLAVIGDDGATVLWVCDTSWDASEARRQASRLATAVFEALRTVPDAVVPVVGIGVAVTHDFGYGAGALIDAADAASTRSAKTGDISVLIAEPPRSNPPASVGPDAPTSAPAGS</sequence>
<dbReference type="Proteomes" id="UP001351900">
    <property type="component" value="Unassembled WGS sequence"/>
</dbReference>
<evidence type="ECO:0008006" key="5">
    <source>
        <dbReference type="Google" id="ProtNLM"/>
    </source>
</evidence>
<keyword evidence="2" id="KW-0812">Transmembrane</keyword>
<feature type="transmembrane region" description="Helical" evidence="2">
    <location>
        <begin position="153"/>
        <end position="173"/>
    </location>
</feature>
<keyword evidence="4" id="KW-1185">Reference proteome</keyword>
<dbReference type="InterPro" id="IPR029787">
    <property type="entry name" value="Nucleotide_cyclase"/>
</dbReference>
<evidence type="ECO:0000256" key="2">
    <source>
        <dbReference type="SAM" id="Phobius"/>
    </source>
</evidence>
<evidence type="ECO:0000313" key="3">
    <source>
        <dbReference type="EMBL" id="MEF2254735.1"/>
    </source>
</evidence>
<name>A0ABU7V527_9MICO</name>
<evidence type="ECO:0000313" key="4">
    <source>
        <dbReference type="Proteomes" id="UP001351900"/>
    </source>
</evidence>